<protein>
    <submittedName>
        <fullName evidence="2">Uncharacterized protein</fullName>
    </submittedName>
</protein>
<organism evidence="2 3">
    <name type="scientific">Chlamydomonas reinhardtii</name>
    <name type="common">Chlamydomonas smithii</name>
    <dbReference type="NCBI Taxonomy" id="3055"/>
    <lineage>
        <taxon>Eukaryota</taxon>
        <taxon>Viridiplantae</taxon>
        <taxon>Chlorophyta</taxon>
        <taxon>core chlorophytes</taxon>
        <taxon>Chlorophyceae</taxon>
        <taxon>CS clade</taxon>
        <taxon>Chlamydomonadales</taxon>
        <taxon>Chlamydomonadaceae</taxon>
        <taxon>Chlamydomonas</taxon>
    </lineage>
</organism>
<dbReference type="AlphaFoldDB" id="A8IT53"/>
<feature type="compositionally biased region" description="Low complexity" evidence="1">
    <location>
        <begin position="336"/>
        <end position="346"/>
    </location>
</feature>
<gene>
    <name evidence="2" type="ORF">CHLRE_04g224867v5</name>
</gene>
<reference evidence="2 3" key="1">
    <citation type="journal article" date="2007" name="Science">
        <title>The Chlamydomonas genome reveals the evolution of key animal and plant functions.</title>
        <authorList>
            <person name="Merchant S.S."/>
            <person name="Prochnik S.E."/>
            <person name="Vallon O."/>
            <person name="Harris E.H."/>
            <person name="Karpowicz S.J."/>
            <person name="Witman G.B."/>
            <person name="Terry A."/>
            <person name="Salamov A."/>
            <person name="Fritz-Laylin L.K."/>
            <person name="Marechal-Drouard L."/>
            <person name="Marshall W.F."/>
            <person name="Qu L.H."/>
            <person name="Nelson D.R."/>
            <person name="Sanderfoot A.A."/>
            <person name="Spalding M.H."/>
            <person name="Kapitonov V.V."/>
            <person name="Ren Q."/>
            <person name="Ferris P."/>
            <person name="Lindquist E."/>
            <person name="Shapiro H."/>
            <person name="Lucas S.M."/>
            <person name="Grimwood J."/>
            <person name="Schmutz J."/>
            <person name="Cardol P."/>
            <person name="Cerutti H."/>
            <person name="Chanfreau G."/>
            <person name="Chen C.L."/>
            <person name="Cognat V."/>
            <person name="Croft M.T."/>
            <person name="Dent R."/>
            <person name="Dutcher S."/>
            <person name="Fernandez E."/>
            <person name="Fukuzawa H."/>
            <person name="Gonzalez-Ballester D."/>
            <person name="Gonzalez-Halphen D."/>
            <person name="Hallmann A."/>
            <person name="Hanikenne M."/>
            <person name="Hippler M."/>
            <person name="Inwood W."/>
            <person name="Jabbari K."/>
            <person name="Kalanon M."/>
            <person name="Kuras R."/>
            <person name="Lefebvre P.A."/>
            <person name="Lemaire S.D."/>
            <person name="Lobanov A.V."/>
            <person name="Lohr M."/>
            <person name="Manuell A."/>
            <person name="Meier I."/>
            <person name="Mets L."/>
            <person name="Mittag M."/>
            <person name="Mittelmeier T."/>
            <person name="Moroney J.V."/>
            <person name="Moseley J."/>
            <person name="Napoli C."/>
            <person name="Nedelcu A.M."/>
            <person name="Niyogi K."/>
            <person name="Novoselov S.V."/>
            <person name="Paulsen I.T."/>
            <person name="Pazour G."/>
            <person name="Purton S."/>
            <person name="Ral J.P."/>
            <person name="Riano-Pachon D.M."/>
            <person name="Riekhof W."/>
            <person name="Rymarquis L."/>
            <person name="Schroda M."/>
            <person name="Stern D."/>
            <person name="Umen J."/>
            <person name="Willows R."/>
            <person name="Wilson N."/>
            <person name="Zimmer S.L."/>
            <person name="Allmer J."/>
            <person name="Balk J."/>
            <person name="Bisova K."/>
            <person name="Chen C.J."/>
            <person name="Elias M."/>
            <person name="Gendler K."/>
            <person name="Hauser C."/>
            <person name="Lamb M.R."/>
            <person name="Ledford H."/>
            <person name="Long J.C."/>
            <person name="Minagawa J."/>
            <person name="Page M.D."/>
            <person name="Pan J."/>
            <person name="Pootakham W."/>
            <person name="Roje S."/>
            <person name="Rose A."/>
            <person name="Stahlberg E."/>
            <person name="Terauchi A.M."/>
            <person name="Yang P."/>
            <person name="Ball S."/>
            <person name="Bowler C."/>
            <person name="Dieckmann C.L."/>
            <person name="Gladyshev V.N."/>
            <person name="Green P."/>
            <person name="Jorgensen R."/>
            <person name="Mayfield S."/>
            <person name="Mueller-Roeber B."/>
            <person name="Rajamani S."/>
            <person name="Sayre R.T."/>
            <person name="Brokstein P."/>
            <person name="Dubchak I."/>
            <person name="Goodstein D."/>
            <person name="Hornick L."/>
            <person name="Huang Y.W."/>
            <person name="Jhaveri J."/>
            <person name="Luo Y."/>
            <person name="Martinez D."/>
            <person name="Ngau W.C."/>
            <person name="Otillar B."/>
            <person name="Poliakov A."/>
            <person name="Porter A."/>
            <person name="Szajkowski L."/>
            <person name="Werner G."/>
            <person name="Zhou K."/>
            <person name="Grigoriev I.V."/>
            <person name="Rokhsar D.S."/>
            <person name="Grossman A.R."/>
        </authorList>
    </citation>
    <scope>NUCLEOTIDE SEQUENCE [LARGE SCALE GENOMIC DNA]</scope>
    <source>
        <strain evidence="3">CC-503</strain>
    </source>
</reference>
<feature type="compositionally biased region" description="Gly residues" evidence="1">
    <location>
        <begin position="296"/>
        <end position="305"/>
    </location>
</feature>
<dbReference type="OMA" id="TTHISDH"/>
<dbReference type="GeneID" id="5717899"/>
<feature type="compositionally biased region" description="Gly residues" evidence="1">
    <location>
        <begin position="319"/>
        <end position="335"/>
    </location>
</feature>
<evidence type="ECO:0000313" key="2">
    <source>
        <dbReference type="EMBL" id="PNW84191.1"/>
    </source>
</evidence>
<evidence type="ECO:0000256" key="1">
    <source>
        <dbReference type="SAM" id="MobiDB-lite"/>
    </source>
</evidence>
<proteinExistence type="predicted"/>
<dbReference type="KEGG" id="cre:CHLRE_04g224867v5"/>
<dbReference type="RefSeq" id="XP_001692315.1">
    <property type="nucleotide sequence ID" value="XM_001692263.2"/>
</dbReference>
<feature type="region of interest" description="Disordered" evidence="1">
    <location>
        <begin position="296"/>
        <end position="360"/>
    </location>
</feature>
<accession>A8IT53</accession>
<feature type="compositionally biased region" description="Low complexity" evidence="1">
    <location>
        <begin position="15"/>
        <end position="31"/>
    </location>
</feature>
<sequence length="439" mass="47524">MSTASAAARARETEAALQQQQQQQPQIPGAAGVVGANIPPVNNGDPPAQAAAAQAAAAEEQARIAANASRLRAMPLNDTPVDEDEDMAEAAAGPSSPKLDKRTLNANTPKLVFTVEEAERNDMTVAQLIDILADDVERIVLLADGKLPRDRVPITLWLEMAVDNLQLRGRLRAALSAEFGGYLPVNAWHWLRTWLKKHVTSAEELSALSAWIKLKEQGGIQTLSELLQVIADMQRLLPRDFDQLCILQALSLVPLRLRNMLLRKTLQDGKQEDWASWAEFEQVLAAHVSAFPGYGKHAGSGGQGGTPKKQKTDASSSPGYGGGNKGDGGKGGSKGGNRSFSNRSSSGAGGSGIARPTPLHLTGAGAAKRYPFDENKPERRLYVPNQTKADRDKLAAQNKCWICEGKGHDHKTCPNRGGTKSGEPKSLYDRDRYWYWEKK</sequence>
<keyword evidence="3" id="KW-1185">Reference proteome</keyword>
<feature type="region of interest" description="Disordered" evidence="1">
    <location>
        <begin position="76"/>
        <end position="103"/>
    </location>
</feature>
<dbReference type="EMBL" id="CM008965">
    <property type="protein sequence ID" value="PNW84191.1"/>
    <property type="molecule type" value="Genomic_DNA"/>
</dbReference>
<dbReference type="Proteomes" id="UP000006906">
    <property type="component" value="Chromosome 4"/>
</dbReference>
<dbReference type="OrthoDB" id="545209at2759"/>
<dbReference type="HOGENOM" id="CLU_624633_0_0_1"/>
<feature type="region of interest" description="Disordered" evidence="1">
    <location>
        <begin position="1"/>
        <end position="56"/>
    </location>
</feature>
<dbReference type="Gramene" id="PNW84191">
    <property type="protein sequence ID" value="PNW84191"/>
    <property type="gene ID" value="CHLRE_04g224867v5"/>
</dbReference>
<name>A8IT53_CHLRE</name>
<dbReference type="PaxDb" id="3055-EDP04265"/>
<evidence type="ECO:0000313" key="3">
    <source>
        <dbReference type="Proteomes" id="UP000006906"/>
    </source>
</evidence>
<dbReference type="InParanoid" id="A8IT53"/>